<evidence type="ECO:0000313" key="2">
    <source>
        <dbReference type="Proteomes" id="UP000190675"/>
    </source>
</evidence>
<protein>
    <submittedName>
        <fullName evidence="1">Uncharacterized protein</fullName>
    </submittedName>
</protein>
<gene>
    <name evidence="1" type="ORF">SAMN05444169_1591</name>
</gene>
<proteinExistence type="predicted"/>
<sequence length="60" mass="6465">MDCFVALLLAMTKGGFPPILFHNATLVGRGLSSGTNPERIAPESVTPLLSGFVHRNISRR</sequence>
<organism evidence="1 2">
    <name type="scientific">Bradyrhizobium erythrophlei</name>
    <dbReference type="NCBI Taxonomy" id="1437360"/>
    <lineage>
        <taxon>Bacteria</taxon>
        <taxon>Pseudomonadati</taxon>
        <taxon>Pseudomonadota</taxon>
        <taxon>Alphaproteobacteria</taxon>
        <taxon>Hyphomicrobiales</taxon>
        <taxon>Nitrobacteraceae</taxon>
        <taxon>Bradyrhizobium</taxon>
    </lineage>
</organism>
<name>A0A1M5IJB6_9BRAD</name>
<dbReference type="Proteomes" id="UP000190675">
    <property type="component" value="Chromosome I"/>
</dbReference>
<accession>A0A1M5IJB6</accession>
<dbReference type="AlphaFoldDB" id="A0A1M5IJB6"/>
<reference evidence="1 2" key="1">
    <citation type="submission" date="2016-11" db="EMBL/GenBank/DDBJ databases">
        <authorList>
            <person name="Jaros S."/>
            <person name="Januszkiewicz K."/>
            <person name="Wedrychowicz H."/>
        </authorList>
    </citation>
    <scope>NUCLEOTIDE SEQUENCE [LARGE SCALE GENOMIC DNA]</scope>
    <source>
        <strain evidence="1 2">GAS242</strain>
    </source>
</reference>
<dbReference type="EMBL" id="LT670818">
    <property type="protein sequence ID" value="SHG28000.1"/>
    <property type="molecule type" value="Genomic_DNA"/>
</dbReference>
<evidence type="ECO:0000313" key="1">
    <source>
        <dbReference type="EMBL" id="SHG28000.1"/>
    </source>
</evidence>